<keyword evidence="17" id="KW-1185">Reference proteome</keyword>
<dbReference type="PANTHER" id="PTHR43808:SF8">
    <property type="entry name" value="PEPTIDASE M20 DIMERISATION DOMAIN-CONTAINING PROTEIN"/>
    <property type="match status" value="1"/>
</dbReference>
<comment type="similarity">
    <text evidence="4">Belongs to the peptidase M20A family.</text>
</comment>
<evidence type="ECO:0000259" key="15">
    <source>
        <dbReference type="Pfam" id="PF07687"/>
    </source>
</evidence>
<keyword evidence="11" id="KW-0220">Diaminopimelate biosynthesis</keyword>
<keyword evidence="7" id="KW-0028">Amino-acid biosynthesis</keyword>
<dbReference type="EC" id="3.5.1.18" evidence="5"/>
<evidence type="ECO:0000256" key="13">
    <source>
        <dbReference type="ARBA" id="ARBA00023285"/>
    </source>
</evidence>
<dbReference type="Gene3D" id="3.40.630.10">
    <property type="entry name" value="Zn peptidases"/>
    <property type="match status" value="2"/>
</dbReference>
<protein>
    <recommendedName>
        <fullName evidence="6">Probable succinyl-diaminopimelate desuccinylase</fullName>
        <ecNumber evidence="5">3.5.1.18</ecNumber>
    </recommendedName>
</protein>
<reference evidence="16 17" key="1">
    <citation type="submission" date="2016-11" db="EMBL/GenBank/DDBJ databases">
        <authorList>
            <person name="Jaros S."/>
            <person name="Januszkiewicz K."/>
            <person name="Wedrychowicz H."/>
        </authorList>
    </citation>
    <scope>NUCLEOTIDE SEQUENCE [LARGE SCALE GENOMIC DNA]</scope>
    <source>
        <strain evidence="16 17">IBRC-M 10683</strain>
    </source>
</reference>
<sequence>MDPLQFLQEMIRIDSSNPPGNEGDVAKLLANQCDQQGIPYRLSEVDFNRLNFEIVLKGTGERSGKLMFCGHMDTVLPGEQPWDYSPFSGEVIDGKIYGRGASDMKSGLSAMFLALEAIHQEKIRLPMDLVFLATAGEEVDSCGARKYLEENKMDDIEALVIGEPTKEKVVVGHKGAYWLEIVTIGKTAHGAMPDQGINAVEWMKPIMEVIETYKSKWKVFNEPLGESSVAVTKVNGGIQTNVIPDYCSLHLDIRSIPPQSHDALLNELKESIQEIVSKPNAPVVKINQLLDRPSILTDPTSPLIETALNIKGQNSVYGVSYYTDGAVLNPESEIPTLIYGPGDERLAHQPNEYVDIHAYLRSIDFYKELALTYSGIK</sequence>
<dbReference type="Pfam" id="PF01546">
    <property type="entry name" value="Peptidase_M20"/>
    <property type="match status" value="1"/>
</dbReference>
<evidence type="ECO:0000256" key="14">
    <source>
        <dbReference type="ARBA" id="ARBA00051301"/>
    </source>
</evidence>
<dbReference type="SUPFAM" id="SSF55031">
    <property type="entry name" value="Bacterial exopeptidase dimerisation domain"/>
    <property type="match status" value="1"/>
</dbReference>
<organism evidence="16 17">
    <name type="scientific">Ornithinibacillus halophilus</name>
    <dbReference type="NCBI Taxonomy" id="930117"/>
    <lineage>
        <taxon>Bacteria</taxon>
        <taxon>Bacillati</taxon>
        <taxon>Bacillota</taxon>
        <taxon>Bacilli</taxon>
        <taxon>Bacillales</taxon>
        <taxon>Bacillaceae</taxon>
        <taxon>Ornithinibacillus</taxon>
    </lineage>
</organism>
<name>A0A1M5FMM0_9BACI</name>
<comment type="catalytic activity">
    <reaction evidence="14">
        <text>N-succinyl-(2S,6S)-2,6-diaminopimelate + H2O = (2S,6S)-2,6-diaminopimelate + succinate</text>
        <dbReference type="Rhea" id="RHEA:22608"/>
        <dbReference type="ChEBI" id="CHEBI:15377"/>
        <dbReference type="ChEBI" id="CHEBI:30031"/>
        <dbReference type="ChEBI" id="CHEBI:57609"/>
        <dbReference type="ChEBI" id="CHEBI:58087"/>
        <dbReference type="EC" id="3.5.1.18"/>
    </reaction>
</comment>
<dbReference type="InterPro" id="IPR002933">
    <property type="entry name" value="Peptidase_M20"/>
</dbReference>
<dbReference type="InterPro" id="IPR001261">
    <property type="entry name" value="ArgE/DapE_CS"/>
</dbReference>
<evidence type="ECO:0000256" key="9">
    <source>
        <dbReference type="ARBA" id="ARBA00022801"/>
    </source>
</evidence>
<evidence type="ECO:0000256" key="1">
    <source>
        <dbReference type="ARBA" id="ARBA00001941"/>
    </source>
</evidence>
<gene>
    <name evidence="16" type="ORF">SAMN05216225_100943</name>
</gene>
<dbReference type="GO" id="GO:0046872">
    <property type="term" value="F:metal ion binding"/>
    <property type="evidence" value="ECO:0007669"/>
    <property type="project" value="UniProtKB-KW"/>
</dbReference>
<dbReference type="SUPFAM" id="SSF53187">
    <property type="entry name" value="Zn-dependent exopeptidases"/>
    <property type="match status" value="1"/>
</dbReference>
<dbReference type="AlphaFoldDB" id="A0A1M5FMM0"/>
<evidence type="ECO:0000256" key="5">
    <source>
        <dbReference type="ARBA" id="ARBA00011921"/>
    </source>
</evidence>
<feature type="domain" description="Peptidase M20 dimerisation" evidence="15">
    <location>
        <begin position="171"/>
        <end position="274"/>
    </location>
</feature>
<evidence type="ECO:0000256" key="11">
    <source>
        <dbReference type="ARBA" id="ARBA00022915"/>
    </source>
</evidence>
<dbReference type="InterPro" id="IPR011650">
    <property type="entry name" value="Peptidase_M20_dimer"/>
</dbReference>
<dbReference type="GO" id="GO:0009014">
    <property type="term" value="F:succinyl-diaminopimelate desuccinylase activity"/>
    <property type="evidence" value="ECO:0007669"/>
    <property type="project" value="UniProtKB-EC"/>
</dbReference>
<evidence type="ECO:0000256" key="4">
    <source>
        <dbReference type="ARBA" id="ARBA00006247"/>
    </source>
</evidence>
<dbReference type="InterPro" id="IPR036264">
    <property type="entry name" value="Bact_exopeptidase_dim_dom"/>
</dbReference>
<dbReference type="PROSITE" id="PS00758">
    <property type="entry name" value="ARGE_DAPE_CPG2_1"/>
    <property type="match status" value="1"/>
</dbReference>
<keyword evidence="8" id="KW-0479">Metal-binding</keyword>
<keyword evidence="12" id="KW-0457">Lysine biosynthesis</keyword>
<dbReference type="STRING" id="930117.SAMN05216225_100943"/>
<keyword evidence="10" id="KW-0862">Zinc</keyword>
<comment type="pathway">
    <text evidence="3">Amino-acid biosynthesis; L-lysine biosynthesis via DAP pathway; LL-2,6-diaminopimelate from (S)-tetrahydrodipicolinate (succinylase route): step 3/3.</text>
</comment>
<dbReference type="InterPro" id="IPR050072">
    <property type="entry name" value="Peptidase_M20A"/>
</dbReference>
<dbReference type="OrthoDB" id="9792335at2"/>
<evidence type="ECO:0000256" key="12">
    <source>
        <dbReference type="ARBA" id="ARBA00023154"/>
    </source>
</evidence>
<comment type="cofactor">
    <cofactor evidence="1">
        <name>Co(2+)</name>
        <dbReference type="ChEBI" id="CHEBI:48828"/>
    </cofactor>
</comment>
<dbReference type="NCBIfam" id="TIGR01910">
    <property type="entry name" value="DapE-ArgE"/>
    <property type="match status" value="1"/>
</dbReference>
<dbReference type="GO" id="GO:0009089">
    <property type="term" value="P:lysine biosynthetic process via diaminopimelate"/>
    <property type="evidence" value="ECO:0007669"/>
    <property type="project" value="UniProtKB-UniPathway"/>
</dbReference>
<evidence type="ECO:0000256" key="2">
    <source>
        <dbReference type="ARBA" id="ARBA00001947"/>
    </source>
</evidence>
<accession>A0A1M5FMM0</accession>
<evidence type="ECO:0000256" key="8">
    <source>
        <dbReference type="ARBA" id="ARBA00022723"/>
    </source>
</evidence>
<dbReference type="GO" id="GO:0019877">
    <property type="term" value="P:diaminopimelate biosynthetic process"/>
    <property type="evidence" value="ECO:0007669"/>
    <property type="project" value="UniProtKB-KW"/>
</dbReference>
<keyword evidence="13" id="KW-0170">Cobalt</keyword>
<dbReference type="Pfam" id="PF07687">
    <property type="entry name" value="M20_dimer"/>
    <property type="match status" value="1"/>
</dbReference>
<dbReference type="CDD" id="cd08659">
    <property type="entry name" value="M20_ArgE_DapE-like"/>
    <property type="match status" value="1"/>
</dbReference>
<evidence type="ECO:0000256" key="6">
    <source>
        <dbReference type="ARBA" id="ARBA00016853"/>
    </source>
</evidence>
<evidence type="ECO:0000313" key="17">
    <source>
        <dbReference type="Proteomes" id="UP000183988"/>
    </source>
</evidence>
<dbReference type="Proteomes" id="UP000183988">
    <property type="component" value="Unassembled WGS sequence"/>
</dbReference>
<evidence type="ECO:0000256" key="3">
    <source>
        <dbReference type="ARBA" id="ARBA00005130"/>
    </source>
</evidence>
<dbReference type="RefSeq" id="WP_072889108.1">
    <property type="nucleotide sequence ID" value="NZ_FQVW01000009.1"/>
</dbReference>
<keyword evidence="9" id="KW-0378">Hydrolase</keyword>
<comment type="cofactor">
    <cofactor evidence="2">
        <name>Zn(2+)</name>
        <dbReference type="ChEBI" id="CHEBI:29105"/>
    </cofactor>
</comment>
<dbReference type="InterPro" id="IPR010182">
    <property type="entry name" value="ArgE/DapE"/>
</dbReference>
<proteinExistence type="inferred from homology"/>
<evidence type="ECO:0000256" key="10">
    <source>
        <dbReference type="ARBA" id="ARBA00022833"/>
    </source>
</evidence>
<evidence type="ECO:0000313" key="16">
    <source>
        <dbReference type="EMBL" id="SHF92746.1"/>
    </source>
</evidence>
<dbReference type="UniPathway" id="UPA00034">
    <property type="reaction ID" value="UER00021"/>
</dbReference>
<dbReference type="PANTHER" id="PTHR43808">
    <property type="entry name" value="ACETYLORNITHINE DEACETYLASE"/>
    <property type="match status" value="1"/>
</dbReference>
<dbReference type="Gene3D" id="3.30.70.360">
    <property type="match status" value="1"/>
</dbReference>
<evidence type="ECO:0000256" key="7">
    <source>
        <dbReference type="ARBA" id="ARBA00022605"/>
    </source>
</evidence>
<dbReference type="EMBL" id="FQVW01000009">
    <property type="protein sequence ID" value="SHF92746.1"/>
    <property type="molecule type" value="Genomic_DNA"/>
</dbReference>